<reference evidence="21" key="1">
    <citation type="journal article" date="2004" name="Am. J. Bot.">
        <title>Elatinaceae are sister to Malpighiaceae; Peridiscaceae belong to Saxifragales.</title>
        <authorList>
            <person name="Davis C.C."/>
            <person name="Chase M.W."/>
        </authorList>
    </citation>
    <scope>NUCLEOTIDE SEQUENCE</scope>
</reference>
<keyword evidence="9 19" id="KW-0874">Quinone</keyword>
<dbReference type="EMBL" id="AY425043">
    <property type="protein sequence ID" value="AAR30407.1"/>
    <property type="molecule type" value="Genomic_DNA"/>
</dbReference>
<evidence type="ECO:0000256" key="17">
    <source>
        <dbReference type="ARBA" id="ARBA00047726"/>
    </source>
</evidence>
<geneLocation type="chloroplast" evidence="21"/>
<evidence type="ECO:0000256" key="2">
    <source>
        <dbReference type="ARBA" id="ARBA00004454"/>
    </source>
</evidence>
<evidence type="ECO:0000313" key="21">
    <source>
        <dbReference type="EMBL" id="AAR30407.1"/>
    </source>
</evidence>
<dbReference type="InterPro" id="IPR003945">
    <property type="entry name" value="NU5C-like"/>
</dbReference>
<evidence type="ECO:0000256" key="1">
    <source>
        <dbReference type="ARBA" id="ARBA00004059"/>
    </source>
</evidence>
<organism evidence="21">
    <name type="scientific">Denhamia celastroides</name>
    <dbReference type="NCBI Taxonomy" id="123412"/>
    <lineage>
        <taxon>Eukaryota</taxon>
        <taxon>Viridiplantae</taxon>
        <taxon>Streptophyta</taxon>
        <taxon>Embryophyta</taxon>
        <taxon>Tracheophyta</taxon>
        <taxon>Spermatophyta</taxon>
        <taxon>Magnoliopsida</taxon>
        <taxon>eudicotyledons</taxon>
        <taxon>Gunneridae</taxon>
        <taxon>Pentapetalae</taxon>
        <taxon>rosids</taxon>
        <taxon>fabids</taxon>
        <taxon>Celastrales</taxon>
        <taxon>Celastraceae</taxon>
        <taxon>Denhamia</taxon>
    </lineage>
</organism>
<evidence type="ECO:0000256" key="9">
    <source>
        <dbReference type="ARBA" id="ARBA00022719"/>
    </source>
</evidence>
<dbReference type="GO" id="GO:0003954">
    <property type="term" value="F:NADH dehydrogenase activity"/>
    <property type="evidence" value="ECO:0007669"/>
    <property type="project" value="TreeGrafter"/>
</dbReference>
<keyword evidence="13 19" id="KW-1133">Transmembrane helix</keyword>
<evidence type="ECO:0000259" key="20">
    <source>
        <dbReference type="Pfam" id="PF01010"/>
    </source>
</evidence>
<dbReference type="GO" id="GO:0015990">
    <property type="term" value="P:electron transport coupled proton transport"/>
    <property type="evidence" value="ECO:0007669"/>
    <property type="project" value="TreeGrafter"/>
</dbReference>
<feature type="non-terminal residue" evidence="21">
    <location>
        <position position="1"/>
    </location>
</feature>
<evidence type="ECO:0000256" key="4">
    <source>
        <dbReference type="ARBA" id="ARBA00011199"/>
    </source>
</evidence>
<name>Q6TBJ7_9ROSI</name>
<dbReference type="GO" id="GO:0009535">
    <property type="term" value="C:chloroplast thylakoid membrane"/>
    <property type="evidence" value="ECO:0007669"/>
    <property type="project" value="UniProtKB-SubCell"/>
</dbReference>
<feature type="domain" description="NADH:ubiquinone/plastoquinone oxidoreductase chloroplast chain 5 C-terminal" evidence="20">
    <location>
        <begin position="1"/>
        <end position="228"/>
    </location>
</feature>
<dbReference type="GO" id="GO:0042773">
    <property type="term" value="P:ATP synthesis coupled electron transport"/>
    <property type="evidence" value="ECO:0007669"/>
    <property type="project" value="InterPro"/>
</dbReference>
<evidence type="ECO:0000256" key="6">
    <source>
        <dbReference type="ARBA" id="ARBA00022448"/>
    </source>
</evidence>
<proteinExistence type="inferred from homology"/>
<comment type="subunit">
    <text evidence="4 19">NDH is composed of at least 16 different subunits, 5 of which are encoded in the nucleus.</text>
</comment>
<comment type="similarity">
    <text evidence="3 19">Belongs to the complex I subunit 5 family.</text>
</comment>
<keyword evidence="19 21" id="KW-0934">Plastid</keyword>
<comment type="catalytic activity">
    <reaction evidence="17 19">
        <text>a plastoquinone + NADPH + (n+1) H(+)(in) = a plastoquinol + NADP(+) + n H(+)(out)</text>
        <dbReference type="Rhea" id="RHEA:42612"/>
        <dbReference type="Rhea" id="RHEA-COMP:9561"/>
        <dbReference type="Rhea" id="RHEA-COMP:9562"/>
        <dbReference type="ChEBI" id="CHEBI:15378"/>
        <dbReference type="ChEBI" id="CHEBI:17757"/>
        <dbReference type="ChEBI" id="CHEBI:57783"/>
        <dbReference type="ChEBI" id="CHEBI:58349"/>
        <dbReference type="ChEBI" id="CHEBI:62192"/>
    </reaction>
</comment>
<protein>
    <recommendedName>
        <fullName evidence="5 19">NAD(P)H-quinone oxidoreductase subunit 5, chloroplastic</fullName>
        <ecNumber evidence="19">7.1.1.-</ecNumber>
    </recommendedName>
    <alternativeName>
        <fullName evidence="19">NADH-plastoquinone oxidoreductase subunit 5</fullName>
    </alternativeName>
</protein>
<evidence type="ECO:0000256" key="5">
    <source>
        <dbReference type="ARBA" id="ARBA00018648"/>
    </source>
</evidence>
<comment type="function">
    <text evidence="1 19">NDH shuttles electrons from NAD(P)H:plastoquinone, via FMN and iron-sulfur (Fe-S) centers, to quinones in the photosynthetic chain and possibly in a chloroplast respiratory chain. The immediate electron acceptor for the enzyme in this species is believed to be plastoquinone. Couples the redox reaction to proton translocation, and thus conserves the redox energy in a proton gradient.</text>
</comment>
<evidence type="ECO:0000256" key="7">
    <source>
        <dbReference type="ARBA" id="ARBA00022528"/>
    </source>
</evidence>
<evidence type="ECO:0000256" key="16">
    <source>
        <dbReference type="ARBA" id="ARBA00023136"/>
    </source>
</evidence>
<keyword evidence="15 19" id="KW-0793">Thylakoid</keyword>
<evidence type="ECO:0000256" key="12">
    <source>
        <dbReference type="ARBA" id="ARBA00022967"/>
    </source>
</evidence>
<evidence type="ECO:0000256" key="10">
    <source>
        <dbReference type="ARBA" id="ARBA00022857"/>
    </source>
</evidence>
<keyword evidence="7 19" id="KW-0150">Chloroplast</keyword>
<comment type="subcellular location">
    <subcellularLocation>
        <location evidence="2 19">Plastid</location>
        <location evidence="2 19">Chloroplast thylakoid membrane</location>
        <topology evidence="2 19">Multi-pass membrane protein</topology>
    </subcellularLocation>
</comment>
<sequence length="230" mass="26616">NLNFQDYSGKQSSSFYSISLWGKEGPSSVKKKNSFLLLLKINTNKRASFFSFCKKTDRLDLNVRKIRKAFRTIHCNNTLSPSPHESSNTMLVPILIFALFTSFIGVIGIPFNQDFNQEKGGFDILYKLLTPSINLFYQNSKESKDFYHFFTNANFSVSIAFGGIFLASFLYKPVYSSLQNLNFRNLVVKGGSQRIIRDKTIYLIYHWSYNRGYIDAFYEKFLIRVLRGGR</sequence>
<keyword evidence="12" id="KW-1278">Translocase</keyword>
<gene>
    <name evidence="19 21" type="primary">ndhF</name>
</gene>
<keyword evidence="16 19" id="KW-0472">Membrane</keyword>
<dbReference type="PANTHER" id="PTHR42829:SF2">
    <property type="entry name" value="NADH-UBIQUINONE OXIDOREDUCTASE CHAIN 5"/>
    <property type="match status" value="1"/>
</dbReference>
<accession>Q6TBJ7</accession>
<evidence type="ECO:0000256" key="19">
    <source>
        <dbReference type="RuleBase" id="RU364062"/>
    </source>
</evidence>
<keyword evidence="10 19" id="KW-0521">NADP</keyword>
<keyword evidence="14 19" id="KW-0520">NAD</keyword>
<dbReference type="EC" id="7.1.1.-" evidence="19"/>
<dbReference type="GO" id="GO:0048038">
    <property type="term" value="F:quinone binding"/>
    <property type="evidence" value="ECO:0007669"/>
    <property type="project" value="UniProtKB-KW"/>
</dbReference>
<evidence type="ECO:0000256" key="14">
    <source>
        <dbReference type="ARBA" id="ARBA00023027"/>
    </source>
</evidence>
<dbReference type="AlphaFoldDB" id="Q6TBJ7"/>
<keyword evidence="6 19" id="KW-0813">Transport</keyword>
<keyword evidence="8 19" id="KW-0812">Transmembrane</keyword>
<feature type="non-terminal residue" evidence="21">
    <location>
        <position position="230"/>
    </location>
</feature>
<dbReference type="GO" id="GO:0008137">
    <property type="term" value="F:NADH dehydrogenase (ubiquinone) activity"/>
    <property type="evidence" value="ECO:0007669"/>
    <property type="project" value="InterPro"/>
</dbReference>
<comment type="catalytic activity">
    <reaction evidence="18 19">
        <text>a plastoquinone + NADH + (n+1) H(+)(in) = a plastoquinol + NAD(+) + n H(+)(out)</text>
        <dbReference type="Rhea" id="RHEA:42608"/>
        <dbReference type="Rhea" id="RHEA-COMP:9561"/>
        <dbReference type="Rhea" id="RHEA-COMP:9562"/>
        <dbReference type="ChEBI" id="CHEBI:15378"/>
        <dbReference type="ChEBI" id="CHEBI:17757"/>
        <dbReference type="ChEBI" id="CHEBI:57540"/>
        <dbReference type="ChEBI" id="CHEBI:57945"/>
        <dbReference type="ChEBI" id="CHEBI:62192"/>
    </reaction>
</comment>
<feature type="transmembrane region" description="Helical" evidence="19">
    <location>
        <begin position="146"/>
        <end position="171"/>
    </location>
</feature>
<evidence type="ECO:0000256" key="15">
    <source>
        <dbReference type="ARBA" id="ARBA00023078"/>
    </source>
</evidence>
<feature type="transmembrane region" description="Helical" evidence="19">
    <location>
        <begin position="90"/>
        <end position="111"/>
    </location>
</feature>
<evidence type="ECO:0000256" key="3">
    <source>
        <dbReference type="ARBA" id="ARBA00008200"/>
    </source>
</evidence>
<evidence type="ECO:0000256" key="13">
    <source>
        <dbReference type="ARBA" id="ARBA00022989"/>
    </source>
</evidence>
<evidence type="ECO:0000256" key="18">
    <source>
        <dbReference type="ARBA" id="ARBA00048026"/>
    </source>
</evidence>
<evidence type="ECO:0000256" key="8">
    <source>
        <dbReference type="ARBA" id="ARBA00022692"/>
    </source>
</evidence>
<dbReference type="PANTHER" id="PTHR42829">
    <property type="entry name" value="NADH-UBIQUINONE OXIDOREDUCTASE CHAIN 5"/>
    <property type="match status" value="1"/>
</dbReference>
<dbReference type="Pfam" id="PF01010">
    <property type="entry name" value="Proton_antipo_C"/>
    <property type="match status" value="1"/>
</dbReference>
<evidence type="ECO:0000256" key="11">
    <source>
        <dbReference type="ARBA" id="ARBA00022957"/>
    </source>
</evidence>
<dbReference type="InterPro" id="IPR002128">
    <property type="entry name" value="NADH_UbQ_OxRdtase_chlpt_su5_C"/>
</dbReference>
<comment type="caution">
    <text evidence="19">Lacks conserved residue(s) required for the propagation of feature annotation.</text>
</comment>
<keyword evidence="11 19" id="KW-0618">Plastoquinone</keyword>